<dbReference type="EMBL" id="ASRX01000002">
    <property type="protein sequence ID" value="EYF08871.1"/>
    <property type="molecule type" value="Genomic_DNA"/>
</dbReference>
<dbReference type="InterPro" id="IPR011009">
    <property type="entry name" value="Kinase-like_dom_sf"/>
</dbReference>
<evidence type="ECO:0000256" key="2">
    <source>
        <dbReference type="ARBA" id="ARBA00022741"/>
    </source>
</evidence>
<dbReference type="OrthoDB" id="9801841at2"/>
<dbReference type="InterPro" id="IPR008271">
    <property type="entry name" value="Ser/Thr_kinase_AS"/>
</dbReference>
<reference evidence="8 9" key="1">
    <citation type="submission" date="2013-05" db="EMBL/GenBank/DDBJ databases">
        <title>Genome assembly of Chondromyces apiculatus DSM 436.</title>
        <authorList>
            <person name="Sharma G."/>
            <person name="Khatri I."/>
            <person name="Kaur C."/>
            <person name="Mayilraj S."/>
            <person name="Subramanian S."/>
        </authorList>
    </citation>
    <scope>NUCLEOTIDE SEQUENCE [LARGE SCALE GENOMIC DNA]</scope>
    <source>
        <strain evidence="8 9">DSM 436</strain>
    </source>
</reference>
<dbReference type="Gene3D" id="1.10.510.10">
    <property type="entry name" value="Transferase(Phosphotransferase) domain 1"/>
    <property type="match status" value="1"/>
</dbReference>
<dbReference type="PROSITE" id="PS00107">
    <property type="entry name" value="PROTEIN_KINASE_ATP"/>
    <property type="match status" value="1"/>
</dbReference>
<dbReference type="PANTHER" id="PTHR43289">
    <property type="entry name" value="MITOGEN-ACTIVATED PROTEIN KINASE KINASE KINASE 20-RELATED"/>
    <property type="match status" value="1"/>
</dbReference>
<dbReference type="Gene3D" id="3.30.200.20">
    <property type="entry name" value="Phosphorylase Kinase, domain 1"/>
    <property type="match status" value="1"/>
</dbReference>
<dbReference type="PROSITE" id="PS00108">
    <property type="entry name" value="PROTEIN_KINASE_ST"/>
    <property type="match status" value="1"/>
</dbReference>
<evidence type="ECO:0000256" key="4">
    <source>
        <dbReference type="ARBA" id="ARBA00022840"/>
    </source>
</evidence>
<evidence type="ECO:0000256" key="3">
    <source>
        <dbReference type="ARBA" id="ARBA00022777"/>
    </source>
</evidence>
<sequence length="488" mass="51213">MNEPISVGDLIAGVYRVEGVIGRGGMGVVYEATHVPTGIARAVKVMLPEAARHPRAVKSFISESWSACTLQSEYVVRVLDVGEHHALPFMAMELLEGRDLGAVLAERKVLPARDSAQYVLQICEALTEAHALGVVHRDIKPENVFLARRPDGTTGVKVLDFGLAKVEAVAFPAGSATPRASLIGSPCFMSPEQIRGEEIDGRSDLWSVGVLLYRMLTSQLPFRPAGRVGIASLLTSILKSEPIPPSQLMPSIPTALAAIVMRCLEKNRDRRFGSAAELALALVSFASPDAVQTLTRPRRTVRPSASTIPPRLSIAPLGASRHSIAPLGAALSSIPPAGLPRHSVPPVGASRHSFFPPGLPRHSLVPPGATHSTSPPAHAPRFSSVPAGCSCYSTVPPPFSLPPPVPRFNPTLWDSVPPSSSSAARQGGVRHARALVASASLLAAASSLGAEIPEPVVAPSPAAAEPGVAAKVKALLAALRAPDRPPER</sequence>
<keyword evidence="4 5" id="KW-0067">ATP-binding</keyword>
<dbReference type="PANTHER" id="PTHR43289:SF6">
    <property type="entry name" value="SERINE_THREONINE-PROTEIN KINASE NEKL-3"/>
    <property type="match status" value="1"/>
</dbReference>
<gene>
    <name evidence="8" type="ORF">CAP_2732</name>
</gene>
<feature type="region of interest" description="Disordered" evidence="6">
    <location>
        <begin position="358"/>
        <end position="379"/>
    </location>
</feature>
<dbReference type="eggNOG" id="COG0515">
    <property type="taxonomic scope" value="Bacteria"/>
</dbReference>
<dbReference type="InterPro" id="IPR000719">
    <property type="entry name" value="Prot_kinase_dom"/>
</dbReference>
<dbReference type="GO" id="GO:0004674">
    <property type="term" value="F:protein serine/threonine kinase activity"/>
    <property type="evidence" value="ECO:0007669"/>
    <property type="project" value="UniProtKB-KW"/>
</dbReference>
<name>A0A017TJP0_9BACT</name>
<organism evidence="8 9">
    <name type="scientific">Chondromyces apiculatus DSM 436</name>
    <dbReference type="NCBI Taxonomy" id="1192034"/>
    <lineage>
        <taxon>Bacteria</taxon>
        <taxon>Pseudomonadati</taxon>
        <taxon>Myxococcota</taxon>
        <taxon>Polyangia</taxon>
        <taxon>Polyangiales</taxon>
        <taxon>Polyangiaceae</taxon>
        <taxon>Chondromyces</taxon>
    </lineage>
</organism>
<dbReference type="AlphaFoldDB" id="A0A017TJP0"/>
<dbReference type="RefSeq" id="WP_052373939.1">
    <property type="nucleotide sequence ID" value="NZ_ASRX01000002.1"/>
</dbReference>
<dbReference type="SMART" id="SM00220">
    <property type="entry name" value="S_TKc"/>
    <property type="match status" value="1"/>
</dbReference>
<evidence type="ECO:0000256" key="1">
    <source>
        <dbReference type="ARBA" id="ARBA00022679"/>
    </source>
</evidence>
<keyword evidence="2 5" id="KW-0547">Nucleotide-binding</keyword>
<accession>A0A017TJP0</accession>
<evidence type="ECO:0000313" key="9">
    <source>
        <dbReference type="Proteomes" id="UP000019678"/>
    </source>
</evidence>
<protein>
    <submittedName>
        <fullName evidence="8">Serine/threonine protein kinase</fullName>
    </submittedName>
</protein>
<keyword evidence="3 8" id="KW-0418">Kinase</keyword>
<dbReference type="Pfam" id="PF00069">
    <property type="entry name" value="Pkinase"/>
    <property type="match status" value="1"/>
</dbReference>
<evidence type="ECO:0000259" key="7">
    <source>
        <dbReference type="PROSITE" id="PS50011"/>
    </source>
</evidence>
<evidence type="ECO:0000313" key="8">
    <source>
        <dbReference type="EMBL" id="EYF08871.1"/>
    </source>
</evidence>
<comment type="caution">
    <text evidence="8">The sequence shown here is derived from an EMBL/GenBank/DDBJ whole genome shotgun (WGS) entry which is preliminary data.</text>
</comment>
<feature type="domain" description="Protein kinase" evidence="7">
    <location>
        <begin position="15"/>
        <end position="283"/>
    </location>
</feature>
<dbReference type="GO" id="GO:0005524">
    <property type="term" value="F:ATP binding"/>
    <property type="evidence" value="ECO:0007669"/>
    <property type="project" value="UniProtKB-UniRule"/>
</dbReference>
<dbReference type="Proteomes" id="UP000019678">
    <property type="component" value="Unassembled WGS sequence"/>
</dbReference>
<dbReference type="InterPro" id="IPR017441">
    <property type="entry name" value="Protein_kinase_ATP_BS"/>
</dbReference>
<dbReference type="SUPFAM" id="SSF56112">
    <property type="entry name" value="Protein kinase-like (PK-like)"/>
    <property type="match status" value="1"/>
</dbReference>
<proteinExistence type="predicted"/>
<evidence type="ECO:0000256" key="5">
    <source>
        <dbReference type="PROSITE-ProRule" id="PRU10141"/>
    </source>
</evidence>
<dbReference type="STRING" id="1192034.CAP_2732"/>
<keyword evidence="9" id="KW-1185">Reference proteome</keyword>
<evidence type="ECO:0000256" key="6">
    <source>
        <dbReference type="SAM" id="MobiDB-lite"/>
    </source>
</evidence>
<dbReference type="PROSITE" id="PS50011">
    <property type="entry name" value="PROTEIN_KINASE_DOM"/>
    <property type="match status" value="1"/>
</dbReference>
<keyword evidence="1" id="KW-0808">Transferase</keyword>
<dbReference type="CDD" id="cd14014">
    <property type="entry name" value="STKc_PknB_like"/>
    <property type="match status" value="1"/>
</dbReference>
<keyword evidence="8" id="KW-0723">Serine/threonine-protein kinase</keyword>
<feature type="binding site" evidence="5">
    <location>
        <position position="44"/>
    </location>
    <ligand>
        <name>ATP</name>
        <dbReference type="ChEBI" id="CHEBI:30616"/>
    </ligand>
</feature>